<sequence>MATYPVAVVQNEMSPELYSEFIKVFNDLVEKADGLCPTAEALVDRVHENAAVFHQGWNAIRTVDEDAWTHMSSIDDGTLVRFRAGLCFRWTYIVFRIKQSDNSRSHYRT</sequence>
<reference evidence="1" key="1">
    <citation type="submission" date="2015-04" db="EMBL/GenBank/DDBJ databases">
        <title>The genome sequence of the plant pathogenic Rhizarian Plasmodiophora brassicae reveals insights in its biotrophic life cycle and the origin of chitin synthesis.</title>
        <authorList>
            <person name="Schwelm A."/>
            <person name="Fogelqvist J."/>
            <person name="Knaust A."/>
            <person name="Julke S."/>
            <person name="Lilja T."/>
            <person name="Dhandapani V."/>
            <person name="Bonilla-Rosso G."/>
            <person name="Karlsson M."/>
            <person name="Shevchenko A."/>
            <person name="Choi S.R."/>
            <person name="Kim H.G."/>
            <person name="Park J.Y."/>
            <person name="Lim Y.P."/>
            <person name="Ludwig-Muller J."/>
            <person name="Dixelius C."/>
        </authorList>
    </citation>
    <scope>NUCLEOTIDE SEQUENCE</scope>
    <source>
        <tissue evidence="1">Potato root galls</tissue>
    </source>
</reference>
<dbReference type="EMBL" id="HACM01010481">
    <property type="protein sequence ID" value="CRZ10923.1"/>
    <property type="molecule type" value="Transcribed_RNA"/>
</dbReference>
<name>A0A0H5RA13_9EUKA</name>
<dbReference type="AlphaFoldDB" id="A0A0H5RA13"/>
<organism evidence="1">
    <name type="scientific">Spongospora subterranea</name>
    <dbReference type="NCBI Taxonomy" id="70186"/>
    <lineage>
        <taxon>Eukaryota</taxon>
        <taxon>Sar</taxon>
        <taxon>Rhizaria</taxon>
        <taxon>Endomyxa</taxon>
        <taxon>Phytomyxea</taxon>
        <taxon>Plasmodiophorida</taxon>
        <taxon>Plasmodiophoridae</taxon>
        <taxon>Spongospora</taxon>
    </lineage>
</organism>
<evidence type="ECO:0000313" key="1">
    <source>
        <dbReference type="EMBL" id="CRZ10923.1"/>
    </source>
</evidence>
<proteinExistence type="predicted"/>
<feature type="non-terminal residue" evidence="1">
    <location>
        <position position="109"/>
    </location>
</feature>
<accession>A0A0H5RA13</accession>
<protein>
    <submittedName>
        <fullName evidence="1">Uncharacterized protein</fullName>
    </submittedName>
</protein>